<reference evidence="2" key="1">
    <citation type="submission" date="2020-09" db="EMBL/GenBank/DDBJ databases">
        <title>Pelagicoccus enzymogenes sp. nov. with an EPS production, isolated from marine sediment.</title>
        <authorList>
            <person name="Feng X."/>
        </authorList>
    </citation>
    <scope>NUCLEOTIDE SEQUENCE</scope>
    <source>
        <strain evidence="2">NFK12</strain>
    </source>
</reference>
<dbReference type="Proteomes" id="UP000622317">
    <property type="component" value="Unassembled WGS sequence"/>
</dbReference>
<accession>A0A927IJH3</accession>
<feature type="signal peptide" evidence="1">
    <location>
        <begin position="1"/>
        <end position="19"/>
    </location>
</feature>
<gene>
    <name evidence="2" type="ORF">IEN85_22695</name>
</gene>
<name>A0A927IJH3_9BACT</name>
<evidence type="ECO:0000256" key="1">
    <source>
        <dbReference type="SAM" id="SignalP"/>
    </source>
</evidence>
<protein>
    <submittedName>
        <fullName evidence="2">Uncharacterized protein</fullName>
    </submittedName>
</protein>
<keyword evidence="1" id="KW-0732">Signal</keyword>
<evidence type="ECO:0000313" key="2">
    <source>
        <dbReference type="EMBL" id="MBD5782326.1"/>
    </source>
</evidence>
<organism evidence="2 3">
    <name type="scientific">Pelagicoccus enzymogenes</name>
    <dbReference type="NCBI Taxonomy" id="2773457"/>
    <lineage>
        <taxon>Bacteria</taxon>
        <taxon>Pseudomonadati</taxon>
        <taxon>Verrucomicrobiota</taxon>
        <taxon>Opitutia</taxon>
        <taxon>Puniceicoccales</taxon>
        <taxon>Pelagicoccaceae</taxon>
        <taxon>Pelagicoccus</taxon>
    </lineage>
</organism>
<sequence length="174" mass="19179">MKFMLLAFTLFVVISHLQAESFPSFKLPASQQGEASVVHLLSVDPIGKQWLNEKGFHSRSHGLRLIFLVVAKDPAATDFAISPKASVKINGTDYLGISNHLLKEDVAPYLLVAELGPDYLAYAEGLEVAGQVTKIVDAYFPGVEHPSVETLEARIFAGWFRKGESFEFKRQAGE</sequence>
<comment type="caution">
    <text evidence="2">The sequence shown here is derived from an EMBL/GenBank/DDBJ whole genome shotgun (WGS) entry which is preliminary data.</text>
</comment>
<dbReference type="RefSeq" id="WP_191619405.1">
    <property type="nucleotide sequence ID" value="NZ_JACYFG010000060.1"/>
</dbReference>
<proteinExistence type="predicted"/>
<keyword evidence="3" id="KW-1185">Reference proteome</keyword>
<feature type="chain" id="PRO_5037596852" evidence="1">
    <location>
        <begin position="20"/>
        <end position="174"/>
    </location>
</feature>
<dbReference type="EMBL" id="JACYFG010000060">
    <property type="protein sequence ID" value="MBD5782326.1"/>
    <property type="molecule type" value="Genomic_DNA"/>
</dbReference>
<evidence type="ECO:0000313" key="3">
    <source>
        <dbReference type="Proteomes" id="UP000622317"/>
    </source>
</evidence>
<dbReference type="AlphaFoldDB" id="A0A927IJH3"/>